<keyword evidence="3" id="KW-1185">Reference proteome</keyword>
<feature type="region of interest" description="Disordered" evidence="1">
    <location>
        <begin position="1"/>
        <end position="75"/>
    </location>
</feature>
<name>R7YLF4_CONA1</name>
<organism evidence="2 3">
    <name type="scientific">Coniosporium apollinis (strain CBS 100218)</name>
    <name type="common">Rock-inhabiting black yeast</name>
    <dbReference type="NCBI Taxonomy" id="1168221"/>
    <lineage>
        <taxon>Eukaryota</taxon>
        <taxon>Fungi</taxon>
        <taxon>Dikarya</taxon>
        <taxon>Ascomycota</taxon>
        <taxon>Pezizomycotina</taxon>
        <taxon>Dothideomycetes</taxon>
        <taxon>Dothideomycetes incertae sedis</taxon>
        <taxon>Coniosporium</taxon>
    </lineage>
</organism>
<accession>R7YLF4</accession>
<reference evidence="3" key="1">
    <citation type="submission" date="2012-06" db="EMBL/GenBank/DDBJ databases">
        <title>The genome sequence of Coniosporium apollinis CBS 100218.</title>
        <authorList>
            <consortium name="The Broad Institute Genome Sequencing Platform"/>
            <person name="Cuomo C."/>
            <person name="Gorbushina A."/>
            <person name="Noack S."/>
            <person name="Walker B."/>
            <person name="Young S.K."/>
            <person name="Zeng Q."/>
            <person name="Gargeya S."/>
            <person name="Fitzgerald M."/>
            <person name="Haas B."/>
            <person name="Abouelleil A."/>
            <person name="Alvarado L."/>
            <person name="Arachchi H.M."/>
            <person name="Berlin A.M."/>
            <person name="Chapman S.B."/>
            <person name="Goldberg J."/>
            <person name="Griggs A."/>
            <person name="Gujja S."/>
            <person name="Hansen M."/>
            <person name="Howarth C."/>
            <person name="Imamovic A."/>
            <person name="Larimer J."/>
            <person name="McCowan C."/>
            <person name="Montmayeur A."/>
            <person name="Murphy C."/>
            <person name="Neiman D."/>
            <person name="Pearson M."/>
            <person name="Priest M."/>
            <person name="Roberts A."/>
            <person name="Saif S."/>
            <person name="Shea T."/>
            <person name="Sisk P."/>
            <person name="Sykes S."/>
            <person name="Wortman J."/>
            <person name="Nusbaum C."/>
            <person name="Birren B."/>
        </authorList>
    </citation>
    <scope>NUCLEOTIDE SEQUENCE [LARGE SCALE GENOMIC DNA]</scope>
    <source>
        <strain evidence="3">CBS 100218</strain>
    </source>
</reference>
<feature type="compositionally biased region" description="Low complexity" evidence="1">
    <location>
        <begin position="1"/>
        <end position="20"/>
    </location>
</feature>
<gene>
    <name evidence="2" type="ORF">W97_01960</name>
</gene>
<protein>
    <submittedName>
        <fullName evidence="2">Uncharacterized protein</fullName>
    </submittedName>
</protein>
<dbReference type="OrthoDB" id="3993201at2759"/>
<dbReference type="GeneID" id="19899271"/>
<dbReference type="HOGENOM" id="CLU_074375_1_0_1"/>
<evidence type="ECO:0000256" key="1">
    <source>
        <dbReference type="SAM" id="MobiDB-lite"/>
    </source>
</evidence>
<sequence>MSASKASSLRALRTLAANSRQVPRRHLHMTGPAEFPSPALVAGRPSASTKDLTAAMDAASKRPSMEPSETSTPAVRHFNTSRSLKAVNDNSTIDFMYIPDFDPDLDADAPMMRVPLLPQTKASQPLYDIEAHETPVMEPQIYTVAADGTHISAPAAMSDVHDNAAMNIDFEGLANQATKTVTGKSVEEQVGTVKQVWNGLLDDLFGPKASKA</sequence>
<dbReference type="OMA" id="WADVQGH"/>
<evidence type="ECO:0000313" key="2">
    <source>
        <dbReference type="EMBL" id="EON62735.1"/>
    </source>
</evidence>
<dbReference type="EMBL" id="JH767560">
    <property type="protein sequence ID" value="EON62735.1"/>
    <property type="molecule type" value="Genomic_DNA"/>
</dbReference>
<evidence type="ECO:0000313" key="3">
    <source>
        <dbReference type="Proteomes" id="UP000016924"/>
    </source>
</evidence>
<proteinExistence type="predicted"/>
<dbReference type="Proteomes" id="UP000016924">
    <property type="component" value="Unassembled WGS sequence"/>
</dbReference>
<dbReference type="RefSeq" id="XP_007778052.1">
    <property type="nucleotide sequence ID" value="XM_007779862.1"/>
</dbReference>
<dbReference type="AlphaFoldDB" id="R7YLF4"/>
<dbReference type="eggNOG" id="ENOG502SD2Y">
    <property type="taxonomic scope" value="Eukaryota"/>
</dbReference>